<dbReference type="AlphaFoldDB" id="A0A699HH85"/>
<dbReference type="EMBL" id="BKCJ010166827">
    <property type="protein sequence ID" value="GEY29517.1"/>
    <property type="molecule type" value="Genomic_DNA"/>
</dbReference>
<organism evidence="2">
    <name type="scientific">Tanacetum cinerariifolium</name>
    <name type="common">Dalmatian daisy</name>
    <name type="synonym">Chrysanthemum cinerariifolium</name>
    <dbReference type="NCBI Taxonomy" id="118510"/>
    <lineage>
        <taxon>Eukaryota</taxon>
        <taxon>Viridiplantae</taxon>
        <taxon>Streptophyta</taxon>
        <taxon>Embryophyta</taxon>
        <taxon>Tracheophyta</taxon>
        <taxon>Spermatophyta</taxon>
        <taxon>Magnoliopsida</taxon>
        <taxon>eudicotyledons</taxon>
        <taxon>Gunneridae</taxon>
        <taxon>Pentapetalae</taxon>
        <taxon>asterids</taxon>
        <taxon>campanulids</taxon>
        <taxon>Asterales</taxon>
        <taxon>Asteraceae</taxon>
        <taxon>Asteroideae</taxon>
        <taxon>Anthemideae</taxon>
        <taxon>Anthemidinae</taxon>
        <taxon>Tanacetum</taxon>
    </lineage>
</organism>
<name>A0A699HH85_TANCI</name>
<protein>
    <submittedName>
        <fullName evidence="2">Uncharacterized protein</fullName>
    </submittedName>
</protein>
<gene>
    <name evidence="2" type="ORF">Tci_401491</name>
</gene>
<comment type="caution">
    <text evidence="2">The sequence shown here is derived from an EMBL/GenBank/DDBJ whole genome shotgun (WGS) entry which is preliminary data.</text>
</comment>
<feature type="coiled-coil region" evidence="1">
    <location>
        <begin position="303"/>
        <end position="358"/>
    </location>
</feature>
<evidence type="ECO:0000313" key="2">
    <source>
        <dbReference type="EMBL" id="GEY29517.1"/>
    </source>
</evidence>
<accession>A0A699HH85</accession>
<reference evidence="2" key="1">
    <citation type="journal article" date="2019" name="Sci. Rep.">
        <title>Draft genome of Tanacetum cinerariifolium, the natural source of mosquito coil.</title>
        <authorList>
            <person name="Yamashiro T."/>
            <person name="Shiraishi A."/>
            <person name="Satake H."/>
            <person name="Nakayama K."/>
        </authorList>
    </citation>
    <scope>NUCLEOTIDE SEQUENCE</scope>
</reference>
<keyword evidence="1" id="KW-0175">Coiled coil</keyword>
<sequence length="422" mass="48033">MSLEESNDLNLSDVEPVDPVLEASSLPKFDMHLYKSSLTETNVKWLTKRYSIPADLHPRLLYVAGLSHVWKHAGRAFSLKDSKGKGCKFAAGELLPPGSARVTHLSRLDARLEDLPPKTGDMVMAELPCRKVKKVVRDNGAGKEGSQKKRRVRVGTPVYPSLEHVEGVQENVYVTFANEGHCDNKGGLSGLQTQPSPVRLSGYSVGRFGNLPFTPQWGLTYSCRIENSRVCRDMMSNLFTPVDHEIFNERVCDEFTIKRAYKLFCQSAQQQANTLLRFEALTKEHVNLVDAHESCKDVKARYKEWALTREKSLQDRLEEMEEEKKETKQLNTEQADRIKQLEGALRQSEADAHQLRFDREKFVVEAGKGEMDPDIQAILKATPNVNLVSFDIFMETYEQLFDKRYPYVDKVDRMYLLDPSGL</sequence>
<proteinExistence type="predicted"/>
<evidence type="ECO:0000256" key="1">
    <source>
        <dbReference type="SAM" id="Coils"/>
    </source>
</evidence>